<evidence type="ECO:0000256" key="4">
    <source>
        <dbReference type="RuleBase" id="RU000304"/>
    </source>
</evidence>
<keyword evidence="4 7" id="KW-0723">Serine/threonine-protein kinase</keyword>
<dbReference type="GO" id="GO:0035556">
    <property type="term" value="P:intracellular signal transduction"/>
    <property type="evidence" value="ECO:0007669"/>
    <property type="project" value="TreeGrafter"/>
</dbReference>
<evidence type="ECO:0000256" key="3">
    <source>
        <dbReference type="PROSITE-ProRule" id="PRU10141"/>
    </source>
</evidence>
<dbReference type="Gene3D" id="3.30.200.20">
    <property type="entry name" value="Phosphorylase Kinase, domain 1"/>
    <property type="match status" value="1"/>
</dbReference>
<keyword evidence="8" id="KW-1185">Reference proteome</keyword>
<dbReference type="GO" id="GO:0005524">
    <property type="term" value="F:ATP binding"/>
    <property type="evidence" value="ECO:0007669"/>
    <property type="project" value="UniProtKB-UniRule"/>
</dbReference>
<dbReference type="Pfam" id="PF00069">
    <property type="entry name" value="Pkinase"/>
    <property type="match status" value="1"/>
</dbReference>
<protein>
    <submittedName>
        <fullName evidence="7">Non-specific serine/threonine protein kinase</fullName>
        <ecNumber evidence="7">2.7.11.1</ecNumber>
    </submittedName>
</protein>
<keyword evidence="2 3" id="KW-0067">ATP-binding</keyword>
<keyword evidence="7" id="KW-0418">Kinase</keyword>
<dbReference type="InterPro" id="IPR017441">
    <property type="entry name" value="Protein_kinase_ATP_BS"/>
</dbReference>
<dbReference type="PROSITE" id="PS00108">
    <property type="entry name" value="PROTEIN_KINASE_ST"/>
    <property type="match status" value="1"/>
</dbReference>
<organism evidence="7 8">
    <name type="scientific">Malassezia nana</name>
    <dbReference type="NCBI Taxonomy" id="180528"/>
    <lineage>
        <taxon>Eukaryota</taxon>
        <taxon>Fungi</taxon>
        <taxon>Dikarya</taxon>
        <taxon>Basidiomycota</taxon>
        <taxon>Ustilaginomycotina</taxon>
        <taxon>Malasseziomycetes</taxon>
        <taxon>Malasseziales</taxon>
        <taxon>Malasseziaceae</taxon>
        <taxon>Malassezia</taxon>
    </lineage>
</organism>
<dbReference type="SUPFAM" id="SSF56112">
    <property type="entry name" value="Protein kinase-like (PK-like)"/>
    <property type="match status" value="1"/>
</dbReference>
<dbReference type="PROSITE" id="PS00107">
    <property type="entry name" value="PROTEIN_KINASE_ATP"/>
    <property type="match status" value="1"/>
</dbReference>
<dbReference type="GO" id="GO:0004674">
    <property type="term" value="F:protein serine/threonine kinase activity"/>
    <property type="evidence" value="ECO:0007669"/>
    <property type="project" value="UniProtKB-KW"/>
</dbReference>
<dbReference type="InterPro" id="IPR000719">
    <property type="entry name" value="Prot_kinase_dom"/>
</dbReference>
<dbReference type="FunFam" id="1.10.510.10:FF:000571">
    <property type="entry name" value="Maternal embryonic leucine zipper kinase"/>
    <property type="match status" value="1"/>
</dbReference>
<proteinExistence type="inferred from homology"/>
<comment type="similarity">
    <text evidence="4">Belongs to the protein kinase superfamily.</text>
</comment>
<dbReference type="EMBL" id="CP119893">
    <property type="protein sequence ID" value="WFD26089.1"/>
    <property type="molecule type" value="Genomic_DNA"/>
</dbReference>
<dbReference type="AlphaFoldDB" id="A0AAF0EI92"/>
<dbReference type="InterPro" id="IPR011009">
    <property type="entry name" value="Kinase-like_dom_sf"/>
</dbReference>
<evidence type="ECO:0000256" key="5">
    <source>
        <dbReference type="SAM" id="MobiDB-lite"/>
    </source>
</evidence>
<accession>A0AAF0EI92</accession>
<evidence type="ECO:0000259" key="6">
    <source>
        <dbReference type="PROSITE" id="PS50011"/>
    </source>
</evidence>
<evidence type="ECO:0000313" key="8">
    <source>
        <dbReference type="Proteomes" id="UP001213623"/>
    </source>
</evidence>
<dbReference type="InterPro" id="IPR008271">
    <property type="entry name" value="Ser/Thr_kinase_AS"/>
</dbReference>
<dbReference type="Gene3D" id="1.10.510.10">
    <property type="entry name" value="Transferase(Phosphotransferase) domain 1"/>
    <property type="match status" value="1"/>
</dbReference>
<feature type="compositionally biased region" description="Polar residues" evidence="5">
    <location>
        <begin position="404"/>
        <end position="415"/>
    </location>
</feature>
<evidence type="ECO:0000256" key="1">
    <source>
        <dbReference type="ARBA" id="ARBA00022741"/>
    </source>
</evidence>
<sequence>MPVLGEPAPVADVWGHPTWPARPAPLAGPPAVGGGRAPLACLASAWGSHALGMSVRQVPTLRVTAHPLTGKRMINDYVVDGDLGRGSFGNVKLAHDDRTGECVAIKIVQREAPRRLGVPYTPRKTDERLVREIRAMSRCQDPHVVQLYEVIDDPNSRRLFLVLEYMPGGALVWQDTLQRPALTFNDTRYIMRGVTEGLASLHACGVIHRDIKPANILLADDGMPKISDFGCAYVRPTLGTAETLSSATDPLLARTFGTPSFFAPELCRDASQGPPVTKAIDVWALGATLYCLLFGHPPFWADTEYLLLECILHDDYAIPATMGVDGRPIGPRPPRWPSHHATGPASSLRPRSDEAEITTHLLDRLLDKDPRTRLTLDEALLHPFLAAGPPSRVSSDDRLGPDSSFRTTSQPSIGSSPARHRPWH</sequence>
<name>A0AAF0EI92_9BASI</name>
<dbReference type="PANTHER" id="PTHR24346:SF77">
    <property type="entry name" value="SERINE THREONINE PROTEIN KINASE"/>
    <property type="match status" value="1"/>
</dbReference>
<gene>
    <name evidence="7" type="ORF">MNAN1_001064</name>
</gene>
<feature type="domain" description="Protein kinase" evidence="6">
    <location>
        <begin position="77"/>
        <end position="385"/>
    </location>
</feature>
<feature type="binding site" evidence="3">
    <location>
        <position position="106"/>
    </location>
    <ligand>
        <name>ATP</name>
        <dbReference type="ChEBI" id="CHEBI:30616"/>
    </ligand>
</feature>
<reference evidence="7" key="1">
    <citation type="submission" date="2023-03" db="EMBL/GenBank/DDBJ databases">
        <title>Mating type loci evolution in Malassezia.</title>
        <authorList>
            <person name="Coelho M.A."/>
        </authorList>
    </citation>
    <scope>NUCLEOTIDE SEQUENCE</scope>
    <source>
        <strain evidence="7">CBS 9557</strain>
    </source>
</reference>
<evidence type="ECO:0000313" key="7">
    <source>
        <dbReference type="EMBL" id="WFD26089.1"/>
    </source>
</evidence>
<keyword evidence="1 3" id="KW-0547">Nucleotide-binding</keyword>
<keyword evidence="7" id="KW-0808">Transferase</keyword>
<feature type="region of interest" description="Disordered" evidence="5">
    <location>
        <begin position="387"/>
        <end position="424"/>
    </location>
</feature>
<dbReference type="PROSITE" id="PS50011">
    <property type="entry name" value="PROTEIN_KINASE_DOM"/>
    <property type="match status" value="1"/>
</dbReference>
<dbReference type="GO" id="GO:0005737">
    <property type="term" value="C:cytoplasm"/>
    <property type="evidence" value="ECO:0007669"/>
    <property type="project" value="TreeGrafter"/>
</dbReference>
<dbReference type="CDD" id="cd14008">
    <property type="entry name" value="STKc_LKB1_CaMKK"/>
    <property type="match status" value="1"/>
</dbReference>
<evidence type="ECO:0000256" key="2">
    <source>
        <dbReference type="ARBA" id="ARBA00022840"/>
    </source>
</evidence>
<dbReference type="PANTHER" id="PTHR24346">
    <property type="entry name" value="MAP/MICROTUBULE AFFINITY-REGULATING KINASE"/>
    <property type="match status" value="1"/>
</dbReference>
<dbReference type="Proteomes" id="UP001213623">
    <property type="component" value="Chromosome 2"/>
</dbReference>
<dbReference type="EC" id="2.7.11.1" evidence="7"/>
<dbReference type="SMART" id="SM00220">
    <property type="entry name" value="S_TKc"/>
    <property type="match status" value="1"/>
</dbReference>
<feature type="region of interest" description="Disordered" evidence="5">
    <location>
        <begin position="328"/>
        <end position="353"/>
    </location>
</feature>